<dbReference type="PANTHER" id="PTHR43877:SF2">
    <property type="entry name" value="AMINOALKYLPHOSPHONATE N-ACETYLTRANSFERASE-RELATED"/>
    <property type="match status" value="1"/>
</dbReference>
<gene>
    <name evidence="4" type="ORF">CVV64_17855</name>
</gene>
<comment type="caution">
    <text evidence="4">The sequence shown here is derived from an EMBL/GenBank/DDBJ whole genome shotgun (WGS) entry which is preliminary data.</text>
</comment>
<sequence>MKEIIYRLLEPSDSIAEITDLVHRAYAFLADMGLNFWATHQSEDDTASRLSRGKTWLALCRGRIIGTITLANAWETDGCSWYDKEEVTSFGQFAVDPQFQSQGVGSRLLSLAEEGAREAGIAHLALDTAESATHLIDYYRARGYEIVDRVDWEGTNYISVVMSKALLS</sequence>
<dbReference type="CDD" id="cd04301">
    <property type="entry name" value="NAT_SF"/>
    <property type="match status" value="1"/>
</dbReference>
<evidence type="ECO:0000259" key="3">
    <source>
        <dbReference type="PROSITE" id="PS51186"/>
    </source>
</evidence>
<accession>A0A2N1PJZ1</accession>
<name>A0A2N1PJZ1_9BACT</name>
<dbReference type="PROSITE" id="PS51186">
    <property type="entry name" value="GNAT"/>
    <property type="match status" value="1"/>
</dbReference>
<dbReference type="InterPro" id="IPR000182">
    <property type="entry name" value="GNAT_dom"/>
</dbReference>
<dbReference type="SUPFAM" id="SSF55729">
    <property type="entry name" value="Acyl-CoA N-acyltransferases (Nat)"/>
    <property type="match status" value="1"/>
</dbReference>
<dbReference type="Gene3D" id="3.40.630.30">
    <property type="match status" value="1"/>
</dbReference>
<proteinExistence type="predicted"/>
<dbReference type="Proteomes" id="UP000233256">
    <property type="component" value="Unassembled WGS sequence"/>
</dbReference>
<dbReference type="AlphaFoldDB" id="A0A2N1PJZ1"/>
<dbReference type="PANTHER" id="PTHR43877">
    <property type="entry name" value="AMINOALKYLPHOSPHONATE N-ACETYLTRANSFERASE-RELATED-RELATED"/>
    <property type="match status" value="1"/>
</dbReference>
<feature type="domain" description="N-acetyltransferase" evidence="3">
    <location>
        <begin position="4"/>
        <end position="167"/>
    </location>
</feature>
<organism evidence="4 5">
    <name type="scientific">Candidatus Wallbacteria bacterium HGW-Wallbacteria-1</name>
    <dbReference type="NCBI Taxonomy" id="2013854"/>
    <lineage>
        <taxon>Bacteria</taxon>
        <taxon>Candidatus Walliibacteriota</taxon>
    </lineage>
</organism>
<evidence type="ECO:0000256" key="2">
    <source>
        <dbReference type="ARBA" id="ARBA00023315"/>
    </source>
</evidence>
<keyword evidence="2" id="KW-0012">Acyltransferase</keyword>
<keyword evidence="1 4" id="KW-0808">Transferase</keyword>
<evidence type="ECO:0000256" key="1">
    <source>
        <dbReference type="ARBA" id="ARBA00022679"/>
    </source>
</evidence>
<reference evidence="4 5" key="1">
    <citation type="journal article" date="2017" name="ISME J.">
        <title>Potential for microbial H2 and metal transformations associated with novel bacteria and archaea in deep terrestrial subsurface sediments.</title>
        <authorList>
            <person name="Hernsdorf A.W."/>
            <person name="Amano Y."/>
            <person name="Miyakawa K."/>
            <person name="Ise K."/>
            <person name="Suzuki Y."/>
            <person name="Anantharaman K."/>
            <person name="Probst A."/>
            <person name="Burstein D."/>
            <person name="Thomas B.C."/>
            <person name="Banfield J.F."/>
        </authorList>
    </citation>
    <scope>NUCLEOTIDE SEQUENCE [LARGE SCALE GENOMIC DNA]</scope>
    <source>
        <strain evidence="4">HGW-Wallbacteria-1</strain>
    </source>
</reference>
<protein>
    <submittedName>
        <fullName evidence="4">GNAT family N-acetyltransferase</fullName>
    </submittedName>
</protein>
<dbReference type="EMBL" id="PGXC01000038">
    <property type="protein sequence ID" value="PKK88655.1"/>
    <property type="molecule type" value="Genomic_DNA"/>
</dbReference>
<evidence type="ECO:0000313" key="4">
    <source>
        <dbReference type="EMBL" id="PKK88655.1"/>
    </source>
</evidence>
<evidence type="ECO:0000313" key="5">
    <source>
        <dbReference type="Proteomes" id="UP000233256"/>
    </source>
</evidence>
<dbReference type="GO" id="GO:0016747">
    <property type="term" value="F:acyltransferase activity, transferring groups other than amino-acyl groups"/>
    <property type="evidence" value="ECO:0007669"/>
    <property type="project" value="InterPro"/>
</dbReference>
<dbReference type="InterPro" id="IPR050832">
    <property type="entry name" value="Bact_Acetyltransf"/>
</dbReference>
<dbReference type="InterPro" id="IPR016181">
    <property type="entry name" value="Acyl_CoA_acyltransferase"/>
</dbReference>
<dbReference type="Pfam" id="PF00583">
    <property type="entry name" value="Acetyltransf_1"/>
    <property type="match status" value="1"/>
</dbReference>